<reference evidence="2" key="1">
    <citation type="journal article" date="2019" name="Int. J. Syst. Evol. Microbiol.">
        <title>The Global Catalogue of Microorganisms (GCM) 10K type strain sequencing project: providing services to taxonomists for standard genome sequencing and annotation.</title>
        <authorList>
            <consortium name="The Broad Institute Genomics Platform"/>
            <consortium name="The Broad Institute Genome Sequencing Center for Infectious Disease"/>
            <person name="Wu L."/>
            <person name="Ma J."/>
        </authorList>
    </citation>
    <scope>NUCLEOTIDE SEQUENCE [LARGE SCALE GENOMIC DNA]</scope>
    <source>
        <strain evidence="2">CGMCC 4.7241</strain>
    </source>
</reference>
<gene>
    <name evidence="1" type="ORF">ACFOUW_01010</name>
</gene>
<protein>
    <submittedName>
        <fullName evidence="1">Uncharacterized protein</fullName>
    </submittedName>
</protein>
<name>A0ABV7Y2E2_9ACTN</name>
<comment type="caution">
    <text evidence="1">The sequence shown here is derived from an EMBL/GenBank/DDBJ whole genome shotgun (WGS) entry which is preliminary data.</text>
</comment>
<dbReference type="EMBL" id="JBHRZH010000001">
    <property type="protein sequence ID" value="MFC3759406.1"/>
    <property type="molecule type" value="Genomic_DNA"/>
</dbReference>
<proteinExistence type="predicted"/>
<dbReference type="Proteomes" id="UP001595699">
    <property type="component" value="Unassembled WGS sequence"/>
</dbReference>
<evidence type="ECO:0000313" key="1">
    <source>
        <dbReference type="EMBL" id="MFC3759406.1"/>
    </source>
</evidence>
<keyword evidence="2" id="KW-1185">Reference proteome</keyword>
<dbReference type="RefSeq" id="WP_205122199.1">
    <property type="nucleotide sequence ID" value="NZ_JAFBCM010000001.1"/>
</dbReference>
<sequence length="213" mass="23017">MATSENRFLRYLGSTKNLVGSAAGLAGLGLTFTGIAGPYWPLVVAALYAAGALLAPPEKPKLVLSGTAEDVGPLRTDLASLGTFVDRSSSRLPAGAVDTFRRISAKLSDVLGHPNAGSDPEVLHVLSLTIRRNLPESLQAFLSLPRWYTPRSGERSPGDELLYQLSLQERYVTDTAEQIYRADTQGIKDFTIYLENLDKRRHASGELDLGDSS</sequence>
<evidence type="ECO:0000313" key="2">
    <source>
        <dbReference type="Proteomes" id="UP001595699"/>
    </source>
</evidence>
<organism evidence="1 2">
    <name type="scientific">Tenggerimyces flavus</name>
    <dbReference type="NCBI Taxonomy" id="1708749"/>
    <lineage>
        <taxon>Bacteria</taxon>
        <taxon>Bacillati</taxon>
        <taxon>Actinomycetota</taxon>
        <taxon>Actinomycetes</taxon>
        <taxon>Propionibacteriales</taxon>
        <taxon>Nocardioidaceae</taxon>
        <taxon>Tenggerimyces</taxon>
    </lineage>
</organism>
<accession>A0ABV7Y2E2</accession>